<comment type="similarity">
    <text evidence="5">Belongs to the HIPP family.</text>
</comment>
<feature type="compositionally biased region" description="Basic and acidic residues" evidence="6">
    <location>
        <begin position="86"/>
        <end position="96"/>
    </location>
</feature>
<evidence type="ECO:0000256" key="2">
    <source>
        <dbReference type="ARBA" id="ARBA00022723"/>
    </source>
</evidence>
<evidence type="ECO:0000256" key="5">
    <source>
        <dbReference type="ARBA" id="ARBA00024045"/>
    </source>
</evidence>
<dbReference type="PROSITE" id="PS50846">
    <property type="entry name" value="HMA_2"/>
    <property type="match status" value="1"/>
</dbReference>
<keyword evidence="2" id="KW-0479">Metal-binding</keyword>
<keyword evidence="3" id="KW-0449">Lipoprotein</keyword>
<feature type="region of interest" description="Disordered" evidence="6">
    <location>
        <begin position="65"/>
        <end position="103"/>
    </location>
</feature>
<sequence length="153" mass="16830">MKVVVLKLDLHDDRDKQRAMKKVTGISGVDSVSMDMKDMKMTVVGNVDPVKIASKLRKVFPTEVVSVGPPKQPEKDTPPAAAAAAGKKDEGKDKKNPSAPPVVPYYYAPQPQVNGGYYYHNYPYQQQKGYNNYPYQYGAAHVPGEDPNACVIC</sequence>
<evidence type="ECO:0000256" key="3">
    <source>
        <dbReference type="ARBA" id="ARBA00023288"/>
    </source>
</evidence>
<evidence type="ECO:0000256" key="1">
    <source>
        <dbReference type="ARBA" id="ARBA00022481"/>
    </source>
</evidence>
<name>A0AAV2DCG0_9ROSI</name>
<evidence type="ECO:0000259" key="7">
    <source>
        <dbReference type="PROSITE" id="PS50846"/>
    </source>
</evidence>
<keyword evidence="4" id="KW-0636">Prenylation</keyword>
<dbReference type="InterPro" id="IPR006121">
    <property type="entry name" value="HMA_dom"/>
</dbReference>
<evidence type="ECO:0000256" key="6">
    <source>
        <dbReference type="SAM" id="MobiDB-lite"/>
    </source>
</evidence>
<keyword evidence="9" id="KW-1185">Reference proteome</keyword>
<dbReference type="InterPro" id="IPR036163">
    <property type="entry name" value="HMA_dom_sf"/>
</dbReference>
<evidence type="ECO:0000256" key="4">
    <source>
        <dbReference type="ARBA" id="ARBA00023289"/>
    </source>
</evidence>
<organism evidence="8 9">
    <name type="scientific">Linum trigynum</name>
    <dbReference type="NCBI Taxonomy" id="586398"/>
    <lineage>
        <taxon>Eukaryota</taxon>
        <taxon>Viridiplantae</taxon>
        <taxon>Streptophyta</taxon>
        <taxon>Embryophyta</taxon>
        <taxon>Tracheophyta</taxon>
        <taxon>Spermatophyta</taxon>
        <taxon>Magnoliopsida</taxon>
        <taxon>eudicotyledons</taxon>
        <taxon>Gunneridae</taxon>
        <taxon>Pentapetalae</taxon>
        <taxon>rosids</taxon>
        <taxon>fabids</taxon>
        <taxon>Malpighiales</taxon>
        <taxon>Linaceae</taxon>
        <taxon>Linum</taxon>
    </lineage>
</organism>
<dbReference type="InterPro" id="IPR051863">
    <property type="entry name" value="HIPP"/>
</dbReference>
<keyword evidence="1" id="KW-0488">Methylation</keyword>
<feature type="domain" description="HMA" evidence="7">
    <location>
        <begin position="1"/>
        <end position="64"/>
    </location>
</feature>
<dbReference type="PANTHER" id="PTHR45811">
    <property type="entry name" value="COPPER TRANSPORT PROTEIN FAMILY-RELATED"/>
    <property type="match status" value="1"/>
</dbReference>
<evidence type="ECO:0000313" key="8">
    <source>
        <dbReference type="EMBL" id="CAL1371117.1"/>
    </source>
</evidence>
<reference evidence="8 9" key="1">
    <citation type="submission" date="2024-04" db="EMBL/GenBank/DDBJ databases">
        <authorList>
            <person name="Fracassetti M."/>
        </authorList>
    </citation>
    <scope>NUCLEOTIDE SEQUENCE [LARGE SCALE GENOMIC DNA]</scope>
</reference>
<gene>
    <name evidence="8" type="ORF">LTRI10_LOCUS13197</name>
</gene>
<accession>A0AAV2DCG0</accession>
<proteinExistence type="inferred from homology"/>
<dbReference type="EMBL" id="OZ034815">
    <property type="protein sequence ID" value="CAL1371117.1"/>
    <property type="molecule type" value="Genomic_DNA"/>
</dbReference>
<evidence type="ECO:0000313" key="9">
    <source>
        <dbReference type="Proteomes" id="UP001497516"/>
    </source>
</evidence>
<dbReference type="AlphaFoldDB" id="A0AAV2DCG0"/>
<dbReference type="Proteomes" id="UP001497516">
    <property type="component" value="Chromosome 2"/>
</dbReference>
<dbReference type="Gene3D" id="3.30.70.100">
    <property type="match status" value="1"/>
</dbReference>
<protein>
    <recommendedName>
        <fullName evidence="7">HMA domain-containing protein</fullName>
    </recommendedName>
</protein>
<dbReference type="Pfam" id="PF00403">
    <property type="entry name" value="HMA"/>
    <property type="match status" value="1"/>
</dbReference>
<dbReference type="SUPFAM" id="SSF55008">
    <property type="entry name" value="HMA, heavy metal-associated domain"/>
    <property type="match status" value="1"/>
</dbReference>
<dbReference type="PANTHER" id="PTHR45811:SF80">
    <property type="entry name" value="COPPER TRANSPORT PROTEIN FAMILY-RELATED"/>
    <property type="match status" value="1"/>
</dbReference>
<dbReference type="GO" id="GO:0046872">
    <property type="term" value="F:metal ion binding"/>
    <property type="evidence" value="ECO:0007669"/>
    <property type="project" value="UniProtKB-KW"/>
</dbReference>